<feature type="region of interest" description="Disordered" evidence="1">
    <location>
        <begin position="468"/>
        <end position="540"/>
    </location>
</feature>
<proteinExistence type="predicted"/>
<dbReference type="GeneID" id="73340445"/>
<dbReference type="EMBL" id="CP019475">
    <property type="protein sequence ID" value="UQC80950.1"/>
    <property type="molecule type" value="Genomic_DNA"/>
</dbReference>
<evidence type="ECO:0000313" key="2">
    <source>
        <dbReference type="EMBL" id="UQC80950.1"/>
    </source>
</evidence>
<feature type="compositionally biased region" description="Polar residues" evidence="1">
    <location>
        <begin position="203"/>
        <end position="212"/>
    </location>
</feature>
<dbReference type="Proteomes" id="UP000830671">
    <property type="component" value="Chromosome 3"/>
</dbReference>
<name>A0A9Q8SQ05_9PEZI</name>
<keyword evidence="3" id="KW-1185">Reference proteome</keyword>
<feature type="compositionally biased region" description="Polar residues" evidence="1">
    <location>
        <begin position="493"/>
        <end position="509"/>
    </location>
</feature>
<evidence type="ECO:0000256" key="1">
    <source>
        <dbReference type="SAM" id="MobiDB-lite"/>
    </source>
</evidence>
<organism evidence="2 3">
    <name type="scientific">Colletotrichum lupini</name>
    <dbReference type="NCBI Taxonomy" id="145971"/>
    <lineage>
        <taxon>Eukaryota</taxon>
        <taxon>Fungi</taxon>
        <taxon>Dikarya</taxon>
        <taxon>Ascomycota</taxon>
        <taxon>Pezizomycotina</taxon>
        <taxon>Sordariomycetes</taxon>
        <taxon>Hypocreomycetidae</taxon>
        <taxon>Glomerellales</taxon>
        <taxon>Glomerellaceae</taxon>
        <taxon>Colletotrichum</taxon>
        <taxon>Colletotrichum acutatum species complex</taxon>
    </lineage>
</organism>
<gene>
    <name evidence="2" type="ORF">CLUP02_06436</name>
</gene>
<dbReference type="AlphaFoldDB" id="A0A9Q8SQ05"/>
<evidence type="ECO:0000313" key="3">
    <source>
        <dbReference type="Proteomes" id="UP000830671"/>
    </source>
</evidence>
<dbReference type="KEGG" id="clup:CLUP02_06436"/>
<accession>A0A9Q8SQ05</accession>
<protein>
    <submittedName>
        <fullName evidence="2">Uncharacterized protein</fullName>
    </submittedName>
</protein>
<reference evidence="2" key="1">
    <citation type="journal article" date="2021" name="Mol. Plant Microbe Interact.">
        <title>Complete Genome Sequence of the Plant-Pathogenic Fungus Colletotrichum lupini.</title>
        <authorList>
            <person name="Baroncelli R."/>
            <person name="Pensec F."/>
            <person name="Da Lio D."/>
            <person name="Boufleur T."/>
            <person name="Vicente I."/>
            <person name="Sarrocco S."/>
            <person name="Picot A."/>
            <person name="Baraldi E."/>
            <person name="Sukno S."/>
            <person name="Thon M."/>
            <person name="Le Floch G."/>
        </authorList>
    </citation>
    <scope>NUCLEOTIDE SEQUENCE</scope>
    <source>
        <strain evidence="2">IMI 504893</strain>
    </source>
</reference>
<sequence length="584" mass="64802">MHAFFPTREYLGTLTEQAPPPPPPLPQLALLVARWFIKPISTCRRPHIPKGSNKYTVLATCPLCASGWHRVLTTNFNLIYRLHHTLTIRVSLTVSQIPTLNLLDRSKSSELRASLPQQSHSSQLASHLAKVWSDLLVYASTGKLPTRGTNFYHGLIILVILHTTNRESETIRVPAKDVSADWTAQSPEYFSVRTQIIELAQRSQADSETDSIPSGAKIGKPRSWTEPRRRQGFNIAKRTTRMLSKHAAGGVIIINIIIMDVRAATWPNMAHLLMEAEVSRQLQASLSHLHSDASPIMTQLRGRCQFCTGHTIHTRQVREVTVKPLGPIHCPPLVLGGLAPIGETIRIPTTTQDANCRAVSRGPAARFDGTTATRFTSRIFPGCLSLLPYGTALLAEGSQTEQCEPEILLSLSDVSIRWMPAAGITSRGSTLAFPKTFYTRRIRSRTHTRYSRPVSCWLVIASRGAESRWRGEPPTASDVSEDADAVKPRTPATFPQTSKMGLDPSNQITFPRLRPKPAQFLNKKDTGRHMLDNRSSHLPDPSAWDDIESGYIAELYECREIGFKDIVAEHSTAGDQAPRHNVSS</sequence>
<feature type="region of interest" description="Disordered" evidence="1">
    <location>
        <begin position="203"/>
        <end position="225"/>
    </location>
</feature>
<dbReference type="RefSeq" id="XP_049142578.1">
    <property type="nucleotide sequence ID" value="XM_049285435.1"/>
</dbReference>
<feature type="compositionally biased region" description="Basic and acidic residues" evidence="1">
    <location>
        <begin position="522"/>
        <end position="537"/>
    </location>
</feature>